<dbReference type="Proteomes" id="UP000183529">
    <property type="component" value="Unassembled WGS sequence"/>
</dbReference>
<dbReference type="EMBL" id="FNZM01000005">
    <property type="protein sequence ID" value="SEJ45974.1"/>
    <property type="molecule type" value="Genomic_DNA"/>
</dbReference>
<evidence type="ECO:0000313" key="3">
    <source>
        <dbReference type="Proteomes" id="UP000183529"/>
    </source>
</evidence>
<proteinExistence type="predicted"/>
<name>A0AAQ1GE24_9BURK</name>
<protein>
    <submittedName>
        <fullName evidence="2">Nicotinamide mononucleotide (NMN) deamidase PncC</fullName>
    </submittedName>
</protein>
<dbReference type="Gene3D" id="3.90.950.20">
    <property type="entry name" value="CinA-like"/>
    <property type="match status" value="1"/>
</dbReference>
<gene>
    <name evidence="2" type="ORF">SAMN05216550_10529</name>
</gene>
<dbReference type="Pfam" id="PF02464">
    <property type="entry name" value="CinA"/>
    <property type="match status" value="1"/>
</dbReference>
<evidence type="ECO:0000313" key="2">
    <source>
        <dbReference type="EMBL" id="SEJ45974.1"/>
    </source>
</evidence>
<reference evidence="2 3" key="1">
    <citation type="submission" date="2016-10" db="EMBL/GenBank/DDBJ databases">
        <authorList>
            <person name="Varghese N."/>
            <person name="Submissions S."/>
        </authorList>
    </citation>
    <scope>NUCLEOTIDE SEQUENCE [LARGE SCALE GENOMIC DNA]</scope>
    <source>
        <strain evidence="2 3">LMG 22274</strain>
    </source>
</reference>
<evidence type="ECO:0000259" key="1">
    <source>
        <dbReference type="Pfam" id="PF02464"/>
    </source>
</evidence>
<feature type="domain" description="CinA C-terminal" evidence="1">
    <location>
        <begin position="3"/>
        <end position="162"/>
    </location>
</feature>
<dbReference type="SUPFAM" id="SSF142433">
    <property type="entry name" value="CinA-like"/>
    <property type="match status" value="1"/>
</dbReference>
<dbReference type="RefSeq" id="WP_074982751.1">
    <property type="nucleotide sequence ID" value="NZ_CADFGN010000002.1"/>
</dbReference>
<dbReference type="InterPro" id="IPR008136">
    <property type="entry name" value="CinA_C"/>
</dbReference>
<comment type="caution">
    <text evidence="2">The sequence shown here is derived from an EMBL/GenBank/DDBJ whole genome shotgun (WGS) entry which is preliminary data.</text>
</comment>
<dbReference type="AlphaFoldDB" id="A0AAQ1GE24"/>
<dbReference type="InterPro" id="IPR036653">
    <property type="entry name" value="CinA-like_C"/>
</dbReference>
<sequence>MNISKQIVGYLKSRGLVLASLETCTAGHIATMLADQPDAETCLDVTLVAHTRAALVRLPGIAAVSASQAEAQPGDTAQNAALARALAEALLGARAGGVEGVASVAFASVGWLSADQDGRAAAAHGLAWACRHRDGVSSASETVLFAGRGAEVKRSIARRALLGLPRFVDSLNLAR</sequence>
<organism evidence="2 3">
    <name type="scientific">Paraburkholderia tropica</name>
    <dbReference type="NCBI Taxonomy" id="92647"/>
    <lineage>
        <taxon>Bacteria</taxon>
        <taxon>Pseudomonadati</taxon>
        <taxon>Pseudomonadota</taxon>
        <taxon>Betaproteobacteria</taxon>
        <taxon>Burkholderiales</taxon>
        <taxon>Burkholderiaceae</taxon>
        <taxon>Paraburkholderia</taxon>
    </lineage>
</organism>
<accession>A0AAQ1GE24</accession>